<organism evidence="5 6">
    <name type="scientific">Cellulophaga algicola (strain DSM 14237 / IC166 / ACAM 630)</name>
    <dbReference type="NCBI Taxonomy" id="688270"/>
    <lineage>
        <taxon>Bacteria</taxon>
        <taxon>Pseudomonadati</taxon>
        <taxon>Bacteroidota</taxon>
        <taxon>Flavobacteriia</taxon>
        <taxon>Flavobacteriales</taxon>
        <taxon>Flavobacteriaceae</taxon>
        <taxon>Cellulophaga</taxon>
    </lineage>
</organism>
<sequence>MKKIIVFGASGHAKVVIDIIEEQNQYEIFGLIDSYKAKDSCLFEYKILGSEDALKKIVSDNNIYGIVIAIGDNCTRKSIVNKVRTICPDLHFINAIHPNAILGKNVALGEGNVIMPGVIVNSDTTIGDSCIVNTNASVGHDSILKDFSSVSPGVKIGGNLELGFCSAISIGATVIENITIGDHTIIGAAAVVTKNFPDCVVAYGSPAKIIRARTEDDRYLFSRAERKGNRAVLKYEE</sequence>
<dbReference type="InterPro" id="IPR041561">
    <property type="entry name" value="PglD_N"/>
</dbReference>
<dbReference type="SUPFAM" id="SSF51161">
    <property type="entry name" value="Trimeric LpxA-like enzymes"/>
    <property type="match status" value="1"/>
</dbReference>
<dbReference type="PANTHER" id="PTHR43300:SF7">
    <property type="entry name" value="UDP-N-ACETYLBACILLOSAMINE N-ACETYLTRANSFERASE"/>
    <property type="match status" value="1"/>
</dbReference>
<dbReference type="eggNOG" id="COG0110">
    <property type="taxonomic scope" value="Bacteria"/>
</dbReference>
<keyword evidence="6" id="KW-1185">Reference proteome</keyword>
<dbReference type="HOGENOM" id="CLU_081811_2_0_10"/>
<evidence type="ECO:0000256" key="1">
    <source>
        <dbReference type="ARBA" id="ARBA00007274"/>
    </source>
</evidence>
<feature type="domain" description="PglD N-terminal" evidence="4">
    <location>
        <begin position="3"/>
        <end position="83"/>
    </location>
</feature>
<dbReference type="PANTHER" id="PTHR43300">
    <property type="entry name" value="ACETYLTRANSFERASE"/>
    <property type="match status" value="1"/>
</dbReference>
<feature type="active site" description="Proton acceptor" evidence="2">
    <location>
        <position position="140"/>
    </location>
</feature>
<dbReference type="AlphaFoldDB" id="E6X458"/>
<dbReference type="OrthoDB" id="9794407at2"/>
<dbReference type="KEGG" id="cao:Celal_3126"/>
<feature type="binding site" evidence="3">
    <location>
        <position position="170"/>
    </location>
    <ligand>
        <name>acetyl-CoA</name>
        <dbReference type="ChEBI" id="CHEBI:57288"/>
    </ligand>
</feature>
<comment type="similarity">
    <text evidence="1">Belongs to the transferase hexapeptide repeat family.</text>
</comment>
<protein>
    <submittedName>
        <fullName evidence="5">Sugar O-acyltransferase, sialic acid O-acetyltransferase NeuD family</fullName>
    </submittedName>
</protein>
<feature type="site" description="Increases basicity of active site His" evidence="2">
    <location>
        <position position="141"/>
    </location>
</feature>
<dbReference type="Gene3D" id="2.160.10.10">
    <property type="entry name" value="Hexapeptide repeat proteins"/>
    <property type="match status" value="1"/>
</dbReference>
<dbReference type="RefSeq" id="WP_013551863.1">
    <property type="nucleotide sequence ID" value="NC_014934.1"/>
</dbReference>
<dbReference type="Proteomes" id="UP000008634">
    <property type="component" value="Chromosome"/>
</dbReference>
<dbReference type="InterPro" id="IPR020019">
    <property type="entry name" value="AcTrfase_PglD-like"/>
</dbReference>
<accession>E6X458</accession>
<dbReference type="NCBIfam" id="TIGR03570">
    <property type="entry name" value="NeuD_NnaD"/>
    <property type="match status" value="1"/>
</dbReference>
<proteinExistence type="inferred from homology"/>
<name>E6X458_CELAD</name>
<dbReference type="Gene3D" id="3.40.50.20">
    <property type="match status" value="1"/>
</dbReference>
<dbReference type="EMBL" id="CP002453">
    <property type="protein sequence ID" value="ADV50400.1"/>
    <property type="molecule type" value="Genomic_DNA"/>
</dbReference>
<evidence type="ECO:0000256" key="2">
    <source>
        <dbReference type="PIRSR" id="PIRSR620019-1"/>
    </source>
</evidence>
<reference evidence="5 6" key="1">
    <citation type="journal article" date="2010" name="Stand. Genomic Sci.">
        <title>Complete genome sequence of Cellulophaga algicola type strain (IC166).</title>
        <authorList>
            <person name="Abt B."/>
            <person name="Lu M."/>
            <person name="Misra M."/>
            <person name="Han C."/>
            <person name="Nolan M."/>
            <person name="Lucas S."/>
            <person name="Hammon N."/>
            <person name="Deshpande S."/>
            <person name="Cheng J.F."/>
            <person name="Tapia R."/>
            <person name="Goodwin L."/>
            <person name="Pitluck S."/>
            <person name="Liolios K."/>
            <person name="Pagani I."/>
            <person name="Ivanova N."/>
            <person name="Mavromatis K."/>
            <person name="Ovchinikova G."/>
            <person name="Pati A."/>
            <person name="Chen A."/>
            <person name="Palaniappan K."/>
            <person name="Land M."/>
            <person name="Hauser L."/>
            <person name="Chang Y.J."/>
            <person name="Jeffries C.D."/>
            <person name="Detter J.C."/>
            <person name="Brambilla E."/>
            <person name="Rohde M."/>
            <person name="Tindall B.J."/>
            <person name="Goker M."/>
            <person name="Woyke T."/>
            <person name="Bristow J."/>
            <person name="Eisen J.A."/>
            <person name="Markowitz V."/>
            <person name="Hugenholtz P."/>
            <person name="Kyrpides N.C."/>
            <person name="Klenk H.P."/>
            <person name="Lapidus A."/>
        </authorList>
    </citation>
    <scope>NUCLEOTIDE SEQUENCE [LARGE SCALE GENOMIC DNA]</scope>
    <source>
        <strain evidence="6">DSM 14237 / IC166 / ACAM 630</strain>
    </source>
</reference>
<evidence type="ECO:0000313" key="6">
    <source>
        <dbReference type="Proteomes" id="UP000008634"/>
    </source>
</evidence>
<dbReference type="Pfam" id="PF17836">
    <property type="entry name" value="PglD_N"/>
    <property type="match status" value="1"/>
</dbReference>
<evidence type="ECO:0000259" key="4">
    <source>
        <dbReference type="Pfam" id="PF17836"/>
    </source>
</evidence>
<evidence type="ECO:0000313" key="5">
    <source>
        <dbReference type="EMBL" id="ADV50400.1"/>
    </source>
</evidence>
<dbReference type="InterPro" id="IPR011004">
    <property type="entry name" value="Trimer_LpxA-like_sf"/>
</dbReference>
<feature type="binding site" evidence="3">
    <location>
        <begin position="10"/>
        <end position="12"/>
    </location>
    <ligand>
        <name>substrate</name>
    </ligand>
</feature>
<dbReference type="CDD" id="cd03360">
    <property type="entry name" value="LbH_AT_putative"/>
    <property type="match status" value="1"/>
</dbReference>
<dbReference type="InterPro" id="IPR050179">
    <property type="entry name" value="Trans_hexapeptide_repeat"/>
</dbReference>
<feature type="binding site" evidence="3">
    <location>
        <position position="71"/>
    </location>
    <ligand>
        <name>substrate</name>
    </ligand>
</feature>
<dbReference type="STRING" id="688270.Celal_3126"/>
<gene>
    <name evidence="5" type="ordered locus">Celal_3126</name>
</gene>
<evidence type="ECO:0000256" key="3">
    <source>
        <dbReference type="PIRSR" id="PIRSR620019-2"/>
    </source>
</evidence>